<reference evidence="1" key="1">
    <citation type="submission" date="2022-03" db="EMBL/GenBank/DDBJ databases">
        <title>Draft genome sequence of Aduncisulcus paluster, a free-living microaerophilic Fornicata.</title>
        <authorList>
            <person name="Yuyama I."/>
            <person name="Kume K."/>
            <person name="Tamura T."/>
            <person name="Inagaki Y."/>
            <person name="Hashimoto T."/>
        </authorList>
    </citation>
    <scope>NUCLEOTIDE SEQUENCE</scope>
    <source>
        <strain evidence="1">NY0171</strain>
    </source>
</reference>
<keyword evidence="1" id="KW-0808">Transferase</keyword>
<dbReference type="GO" id="GO:0008483">
    <property type="term" value="F:transaminase activity"/>
    <property type="evidence" value="ECO:0007669"/>
    <property type="project" value="UniProtKB-KW"/>
</dbReference>
<dbReference type="Gene3D" id="3.90.1150.10">
    <property type="entry name" value="Aspartate Aminotransferase, domain 1"/>
    <property type="match status" value="1"/>
</dbReference>
<keyword evidence="1" id="KW-0032">Aminotransferase</keyword>
<comment type="caution">
    <text evidence="1">The sequence shown here is derived from an EMBL/GenBank/DDBJ whole genome shotgun (WGS) entry which is preliminary data.</text>
</comment>
<evidence type="ECO:0000313" key="2">
    <source>
        <dbReference type="Proteomes" id="UP001057375"/>
    </source>
</evidence>
<accession>A0ABQ5KF77</accession>
<evidence type="ECO:0000313" key="1">
    <source>
        <dbReference type="EMBL" id="GKT31174.1"/>
    </source>
</evidence>
<protein>
    <submittedName>
        <fullName evidence="1">Aminotransferase class I and II domain protein</fullName>
    </submittedName>
</protein>
<keyword evidence="2" id="KW-1185">Reference proteome</keyword>
<gene>
    <name evidence="1" type="ORF">ADUPG1_005781</name>
</gene>
<dbReference type="InterPro" id="IPR015422">
    <property type="entry name" value="PyrdxlP-dep_Trfase_small"/>
</dbReference>
<sequence length="77" mass="8367">MEEAQKIGLKTCPFKSGFFISVPCDNPQAVAEEIKKDNLYLVALAKGVRFAPCAVSEEKCRKAPAIIKKALEALGEI</sequence>
<name>A0ABQ5KF77_9EUKA</name>
<proteinExistence type="predicted"/>
<dbReference type="Proteomes" id="UP001057375">
    <property type="component" value="Unassembled WGS sequence"/>
</dbReference>
<organism evidence="1 2">
    <name type="scientific">Aduncisulcus paluster</name>
    <dbReference type="NCBI Taxonomy" id="2918883"/>
    <lineage>
        <taxon>Eukaryota</taxon>
        <taxon>Metamonada</taxon>
        <taxon>Carpediemonas-like organisms</taxon>
        <taxon>Aduncisulcus</taxon>
    </lineage>
</organism>
<dbReference type="EMBL" id="BQXS01009404">
    <property type="protein sequence ID" value="GKT31174.1"/>
    <property type="molecule type" value="Genomic_DNA"/>
</dbReference>